<sequence>MTKFRLIIACNVVCIVSMLLSYDRFLESEFYDYIKSKKYRIFSLLDITFCLYVLGYISLLKSISDIHMRYTTYTRNFNILLGYYILQMSVNFSFFLSFYELHMPILTSVINTFSLYVIIYFIYLWRTMIGTSYIYLLFYFVTSYISSLLISYIMRLKLDDDYRKKKYMYGYNIIT</sequence>
<name>A0AAT9UPA8_9POXV</name>
<organism evidence="2">
    <name type="scientific">Condorpox virus</name>
    <dbReference type="NCBI Taxonomy" id="3049970"/>
    <lineage>
        <taxon>Viruses</taxon>
        <taxon>Varidnaviria</taxon>
        <taxon>Bamfordvirae</taxon>
        <taxon>Nucleocytoviricota</taxon>
        <taxon>Pokkesviricetes</taxon>
        <taxon>Chitovirales</taxon>
        <taxon>Poxviridae</taxon>
        <taxon>Chordopoxvirinae</taxon>
        <taxon>Avipoxvirus</taxon>
    </lineage>
</organism>
<keyword evidence="1" id="KW-0472">Membrane</keyword>
<feature type="transmembrane region" description="Helical" evidence="1">
    <location>
        <begin position="6"/>
        <end position="22"/>
    </location>
</feature>
<dbReference type="EMBL" id="OQ865376">
    <property type="protein sequence ID" value="WHV01432.1"/>
    <property type="molecule type" value="Genomic_DNA"/>
</dbReference>
<proteinExistence type="predicted"/>
<keyword evidence="1" id="KW-1133">Transmembrane helix</keyword>
<reference evidence="2" key="1">
    <citation type="submission" date="2023-04" db="EMBL/GenBank/DDBJ databases">
        <title>Genomic characterization of avipoxvirus isolates from Andean condor (Vultur gryphus).</title>
        <authorList>
            <person name="Butt S.L."/>
            <person name="Do Nascimento G.M."/>
            <person name="Tripathy D.N."/>
            <person name="Diel D.G."/>
        </authorList>
    </citation>
    <scope>NUCLEOTIDE SEQUENCE</scope>
    <source>
        <strain evidence="2">CDPV99</strain>
    </source>
</reference>
<protein>
    <submittedName>
        <fullName evidence="2">18 kDa translocator protein</fullName>
    </submittedName>
</protein>
<feature type="transmembrane region" description="Helical" evidence="1">
    <location>
        <begin position="105"/>
        <end position="126"/>
    </location>
</feature>
<feature type="transmembrane region" description="Helical" evidence="1">
    <location>
        <begin position="42"/>
        <end position="59"/>
    </location>
</feature>
<keyword evidence="1" id="KW-0812">Transmembrane</keyword>
<accession>A0AAT9UPA8</accession>
<gene>
    <name evidence="2" type="ORF">CDPV99-316</name>
</gene>
<feature type="transmembrane region" description="Helical" evidence="1">
    <location>
        <begin position="79"/>
        <end position="98"/>
    </location>
</feature>
<evidence type="ECO:0000256" key="1">
    <source>
        <dbReference type="SAM" id="Phobius"/>
    </source>
</evidence>
<evidence type="ECO:0000313" key="2">
    <source>
        <dbReference type="EMBL" id="WHV01432.1"/>
    </source>
</evidence>
<feature type="transmembrane region" description="Helical" evidence="1">
    <location>
        <begin position="132"/>
        <end position="154"/>
    </location>
</feature>